<evidence type="ECO:0000313" key="1">
    <source>
        <dbReference type="EMBL" id="KAK8938217.1"/>
    </source>
</evidence>
<comment type="caution">
    <text evidence="1">The sequence shown here is derived from an EMBL/GenBank/DDBJ whole genome shotgun (WGS) entry which is preliminary data.</text>
</comment>
<dbReference type="Proteomes" id="UP001412067">
    <property type="component" value="Unassembled WGS sequence"/>
</dbReference>
<keyword evidence="2" id="KW-1185">Reference proteome</keyword>
<sequence>MLNILPTSVNSTNIFARPSGHCRHRQPTPAALVLSVYSLLELDDGFLGSSMHRLLLTA</sequence>
<reference evidence="1 2" key="1">
    <citation type="journal article" date="2022" name="Nat. Plants">
        <title>Genomes of leafy and leafless Platanthera orchids illuminate the evolution of mycoheterotrophy.</title>
        <authorList>
            <person name="Li M.H."/>
            <person name="Liu K.W."/>
            <person name="Li Z."/>
            <person name="Lu H.C."/>
            <person name="Ye Q.L."/>
            <person name="Zhang D."/>
            <person name="Wang J.Y."/>
            <person name="Li Y.F."/>
            <person name="Zhong Z.M."/>
            <person name="Liu X."/>
            <person name="Yu X."/>
            <person name="Liu D.K."/>
            <person name="Tu X.D."/>
            <person name="Liu B."/>
            <person name="Hao Y."/>
            <person name="Liao X.Y."/>
            <person name="Jiang Y.T."/>
            <person name="Sun W.H."/>
            <person name="Chen J."/>
            <person name="Chen Y.Q."/>
            <person name="Ai Y."/>
            <person name="Zhai J.W."/>
            <person name="Wu S.S."/>
            <person name="Zhou Z."/>
            <person name="Hsiao Y.Y."/>
            <person name="Wu W.L."/>
            <person name="Chen Y.Y."/>
            <person name="Lin Y.F."/>
            <person name="Hsu J.L."/>
            <person name="Li C.Y."/>
            <person name="Wang Z.W."/>
            <person name="Zhao X."/>
            <person name="Zhong W.Y."/>
            <person name="Ma X.K."/>
            <person name="Ma L."/>
            <person name="Huang J."/>
            <person name="Chen G.Z."/>
            <person name="Huang M.Z."/>
            <person name="Huang L."/>
            <person name="Peng D.H."/>
            <person name="Luo Y.B."/>
            <person name="Zou S.Q."/>
            <person name="Chen S.P."/>
            <person name="Lan S."/>
            <person name="Tsai W.C."/>
            <person name="Van de Peer Y."/>
            <person name="Liu Z.J."/>
        </authorList>
    </citation>
    <scope>NUCLEOTIDE SEQUENCE [LARGE SCALE GENOMIC DNA]</scope>
    <source>
        <strain evidence="1">Lor288</strain>
    </source>
</reference>
<gene>
    <name evidence="1" type="ORF">KSP40_PGU017298</name>
</gene>
<protein>
    <submittedName>
        <fullName evidence="1">Uncharacterized protein</fullName>
    </submittedName>
</protein>
<organism evidence="1 2">
    <name type="scientific">Platanthera guangdongensis</name>
    <dbReference type="NCBI Taxonomy" id="2320717"/>
    <lineage>
        <taxon>Eukaryota</taxon>
        <taxon>Viridiplantae</taxon>
        <taxon>Streptophyta</taxon>
        <taxon>Embryophyta</taxon>
        <taxon>Tracheophyta</taxon>
        <taxon>Spermatophyta</taxon>
        <taxon>Magnoliopsida</taxon>
        <taxon>Liliopsida</taxon>
        <taxon>Asparagales</taxon>
        <taxon>Orchidaceae</taxon>
        <taxon>Orchidoideae</taxon>
        <taxon>Orchideae</taxon>
        <taxon>Orchidinae</taxon>
        <taxon>Platanthera</taxon>
    </lineage>
</organism>
<accession>A0ABR2LDQ5</accession>
<dbReference type="EMBL" id="JBBWWR010000021">
    <property type="protein sequence ID" value="KAK8938217.1"/>
    <property type="molecule type" value="Genomic_DNA"/>
</dbReference>
<name>A0ABR2LDQ5_9ASPA</name>
<evidence type="ECO:0000313" key="2">
    <source>
        <dbReference type="Proteomes" id="UP001412067"/>
    </source>
</evidence>
<proteinExistence type="predicted"/>